<accession>A0A4R8M2C5</accession>
<protein>
    <recommendedName>
        <fullName evidence="4">GWxTD domain-containing protein</fullName>
    </recommendedName>
</protein>
<dbReference type="EMBL" id="SORI01000015">
    <property type="protein sequence ID" value="TDY58054.1"/>
    <property type="molecule type" value="Genomic_DNA"/>
</dbReference>
<dbReference type="RefSeq" id="WP_133958230.1">
    <property type="nucleotide sequence ID" value="NZ_SORI01000015.1"/>
</dbReference>
<sequence>MPLFTRKKAGALLFLSLFIVVTLAALRAECAPQAPKNDVTRAEFFLKKFEDRVNRFRGQAFRLGYEDNEALKRIKELKEKYPDDPAVESLFQRGRLALMKSKGDFMEITPDMLVYRENEKKLKQLFGDIADREWKQFTEDILAGPTALPKAFPAPDRTQVSIEDIRESYVILDEFEYPANQFIDLGREFVSVGSGARGYYFVEISNRNWLGPYEAVKRYRRLINRDFPEEGKWTLLGRITGIEMVIPQAEKVKTVAPQWGWVVTPVALYIPGVTFAFYDSANELGGSFAGEERMEEIKDPLYTVRYVPRDVEPERLVEIFAASVKEKNFELFLDCIDPDRKKTRTAQSLIRYHWDLHLERFATFYVHITTDEAKIDVISGFDTGTGVEDFFLDEEQKEKIREISGEVVEQALVTTRAWDERGRQYGSPKPHYLIRKNKGRWYINNYEQPF</sequence>
<name>A0A4R8M2C5_9BACT</name>
<keyword evidence="3" id="KW-1185">Reference proteome</keyword>
<proteinExistence type="predicted"/>
<evidence type="ECO:0008006" key="4">
    <source>
        <dbReference type="Google" id="ProtNLM"/>
    </source>
</evidence>
<reference evidence="2 3" key="1">
    <citation type="submission" date="2019-03" db="EMBL/GenBank/DDBJ databases">
        <title>Genomic Encyclopedia of Type Strains, Phase IV (KMG-IV): sequencing the most valuable type-strain genomes for metagenomic binning, comparative biology and taxonomic classification.</title>
        <authorList>
            <person name="Goeker M."/>
        </authorList>
    </citation>
    <scope>NUCLEOTIDE SEQUENCE [LARGE SCALE GENOMIC DNA]</scope>
    <source>
        <strain evidence="2 3">DSM 25964</strain>
    </source>
</reference>
<evidence type="ECO:0000313" key="3">
    <source>
        <dbReference type="Proteomes" id="UP000295066"/>
    </source>
</evidence>
<dbReference type="OrthoDB" id="2977at2"/>
<evidence type="ECO:0000313" key="2">
    <source>
        <dbReference type="EMBL" id="TDY58054.1"/>
    </source>
</evidence>
<feature type="signal peptide" evidence="1">
    <location>
        <begin position="1"/>
        <end position="24"/>
    </location>
</feature>
<dbReference type="Proteomes" id="UP000295066">
    <property type="component" value="Unassembled WGS sequence"/>
</dbReference>
<dbReference type="AlphaFoldDB" id="A0A4R8M2C5"/>
<gene>
    <name evidence="2" type="ORF">C8D99_11572</name>
</gene>
<comment type="caution">
    <text evidence="2">The sequence shown here is derived from an EMBL/GenBank/DDBJ whole genome shotgun (WGS) entry which is preliminary data.</text>
</comment>
<keyword evidence="1" id="KW-0732">Signal</keyword>
<organism evidence="2 3">
    <name type="scientific">Aminivibrio pyruvatiphilus</name>
    <dbReference type="NCBI Taxonomy" id="1005740"/>
    <lineage>
        <taxon>Bacteria</taxon>
        <taxon>Thermotogati</taxon>
        <taxon>Synergistota</taxon>
        <taxon>Synergistia</taxon>
        <taxon>Synergistales</taxon>
        <taxon>Aminobacteriaceae</taxon>
        <taxon>Aminivibrio</taxon>
    </lineage>
</organism>
<feature type="chain" id="PRO_5021032241" description="GWxTD domain-containing protein" evidence="1">
    <location>
        <begin position="25"/>
        <end position="450"/>
    </location>
</feature>
<evidence type="ECO:0000256" key="1">
    <source>
        <dbReference type="SAM" id="SignalP"/>
    </source>
</evidence>